<protein>
    <recommendedName>
        <fullName evidence="4">Cysteine-rich transmembrane CYSTM domain-containing protein</fullName>
    </recommendedName>
</protein>
<dbReference type="EMBL" id="JAWWNJ010000013">
    <property type="protein sequence ID" value="KAK7042682.1"/>
    <property type="molecule type" value="Genomic_DNA"/>
</dbReference>
<comment type="caution">
    <text evidence="2">The sequence shown here is derived from an EMBL/GenBank/DDBJ whole genome shotgun (WGS) entry which is preliminary data.</text>
</comment>
<feature type="compositionally biased region" description="Polar residues" evidence="1">
    <location>
        <begin position="1"/>
        <end position="14"/>
    </location>
</feature>
<dbReference type="Proteomes" id="UP001362999">
    <property type="component" value="Unassembled WGS sequence"/>
</dbReference>
<gene>
    <name evidence="2" type="ORF">R3P38DRAFT_323319</name>
</gene>
<name>A0AAW0CUA7_9AGAR</name>
<accession>A0AAW0CUA7</accession>
<proteinExistence type="predicted"/>
<evidence type="ECO:0000256" key="1">
    <source>
        <dbReference type="SAM" id="MobiDB-lite"/>
    </source>
</evidence>
<evidence type="ECO:0000313" key="2">
    <source>
        <dbReference type="EMBL" id="KAK7042682.1"/>
    </source>
</evidence>
<evidence type="ECO:0000313" key="3">
    <source>
        <dbReference type="Proteomes" id="UP001362999"/>
    </source>
</evidence>
<dbReference type="AlphaFoldDB" id="A0AAW0CUA7"/>
<reference evidence="2 3" key="1">
    <citation type="journal article" date="2024" name="J Genomics">
        <title>Draft genome sequencing and assembly of Favolaschia claudopus CIRM-BRFM 2984 isolated from oak limbs.</title>
        <authorList>
            <person name="Navarro D."/>
            <person name="Drula E."/>
            <person name="Chaduli D."/>
            <person name="Cazenave R."/>
            <person name="Ahrendt S."/>
            <person name="Wang J."/>
            <person name="Lipzen A."/>
            <person name="Daum C."/>
            <person name="Barry K."/>
            <person name="Grigoriev I.V."/>
            <person name="Favel A."/>
            <person name="Rosso M.N."/>
            <person name="Martin F."/>
        </authorList>
    </citation>
    <scope>NUCLEOTIDE SEQUENCE [LARGE SCALE GENOMIC DNA]</scope>
    <source>
        <strain evidence="2 3">CIRM-BRFM 2984</strain>
    </source>
</reference>
<feature type="region of interest" description="Disordered" evidence="1">
    <location>
        <begin position="1"/>
        <end position="47"/>
    </location>
</feature>
<keyword evidence="3" id="KW-1185">Reference proteome</keyword>
<evidence type="ECO:0008006" key="4">
    <source>
        <dbReference type="Google" id="ProtNLM"/>
    </source>
</evidence>
<sequence length="80" mass="8563">MSPQPIQHISSTELSELPAFPPVAHTNTKSRIVSEQPAPAPMMSARERTVTEGNVERLRGGCIPCPDGGCCFIIPLPCCC</sequence>
<organism evidence="2 3">
    <name type="scientific">Favolaschia claudopus</name>
    <dbReference type="NCBI Taxonomy" id="2862362"/>
    <lineage>
        <taxon>Eukaryota</taxon>
        <taxon>Fungi</taxon>
        <taxon>Dikarya</taxon>
        <taxon>Basidiomycota</taxon>
        <taxon>Agaricomycotina</taxon>
        <taxon>Agaricomycetes</taxon>
        <taxon>Agaricomycetidae</taxon>
        <taxon>Agaricales</taxon>
        <taxon>Marasmiineae</taxon>
        <taxon>Mycenaceae</taxon>
        <taxon>Favolaschia</taxon>
    </lineage>
</organism>